<dbReference type="GO" id="GO:0003723">
    <property type="term" value="F:RNA binding"/>
    <property type="evidence" value="ECO:0007669"/>
    <property type="project" value="UniProtKB-UniRule"/>
</dbReference>
<dbReference type="FunFam" id="3.30.70.330:FF:000071">
    <property type="entry name" value="heterogeneous nuclear ribonucleoprotein H isoform X1"/>
    <property type="match status" value="1"/>
</dbReference>
<feature type="domain" description="RRM" evidence="7">
    <location>
        <begin position="51"/>
        <end position="130"/>
    </location>
</feature>
<evidence type="ECO:0000256" key="5">
    <source>
        <dbReference type="PROSITE-ProRule" id="PRU00176"/>
    </source>
</evidence>
<dbReference type="STRING" id="8496.A0A151N564"/>
<dbReference type="InterPro" id="IPR034426">
    <property type="entry name" value="GRSF1_RRM3"/>
</dbReference>
<evidence type="ECO:0000256" key="6">
    <source>
        <dbReference type="SAM" id="MobiDB-lite"/>
    </source>
</evidence>
<feature type="region of interest" description="Disordered" evidence="6">
    <location>
        <begin position="1"/>
        <end position="39"/>
    </location>
</feature>
<dbReference type="Proteomes" id="UP000050525">
    <property type="component" value="Unassembled WGS sequence"/>
</dbReference>
<dbReference type="CDD" id="cd12733">
    <property type="entry name" value="RRM3_GRSF1"/>
    <property type="match status" value="1"/>
</dbReference>
<dbReference type="FunFam" id="3.30.70.330:FF:000131">
    <property type="entry name" value="Heterogeneous nuclear ribonucleoprotein h3 isoform"/>
    <property type="match status" value="1"/>
</dbReference>
<dbReference type="PROSITE" id="PS50102">
    <property type="entry name" value="RRM"/>
    <property type="match status" value="2"/>
</dbReference>
<dbReference type="InterPro" id="IPR050666">
    <property type="entry name" value="ESRP"/>
</dbReference>
<evidence type="ECO:0000256" key="3">
    <source>
        <dbReference type="ARBA" id="ARBA00022737"/>
    </source>
</evidence>
<evidence type="ECO:0000259" key="7">
    <source>
        <dbReference type="PROSITE" id="PS50102"/>
    </source>
</evidence>
<organism evidence="8 9">
    <name type="scientific">Alligator mississippiensis</name>
    <name type="common">American alligator</name>
    <dbReference type="NCBI Taxonomy" id="8496"/>
    <lineage>
        <taxon>Eukaryota</taxon>
        <taxon>Metazoa</taxon>
        <taxon>Chordata</taxon>
        <taxon>Craniata</taxon>
        <taxon>Vertebrata</taxon>
        <taxon>Euteleostomi</taxon>
        <taxon>Archelosauria</taxon>
        <taxon>Archosauria</taxon>
        <taxon>Crocodylia</taxon>
        <taxon>Alligatoridae</taxon>
        <taxon>Alligatorinae</taxon>
        <taxon>Alligator</taxon>
    </lineage>
</organism>
<keyword evidence="4 5" id="KW-0694">RNA-binding</keyword>
<name>A0A151N564_ALLMI</name>
<evidence type="ECO:0000313" key="9">
    <source>
        <dbReference type="Proteomes" id="UP000050525"/>
    </source>
</evidence>
<gene>
    <name evidence="8" type="primary">GRSF1</name>
    <name evidence="8" type="ORF">Y1Q_0012161</name>
</gene>
<feature type="region of interest" description="Disordered" evidence="6">
    <location>
        <begin position="258"/>
        <end position="293"/>
    </location>
</feature>
<dbReference type="PANTHER" id="PTHR13976">
    <property type="entry name" value="HETEROGENEOUS NUCLEAR RIBONUCLEOPROTEIN-RELATED"/>
    <property type="match status" value="1"/>
</dbReference>
<protein>
    <submittedName>
        <fullName evidence="8">G-rich sequence factor 1</fullName>
    </submittedName>
</protein>
<dbReference type="SMART" id="SM00360">
    <property type="entry name" value="RRM"/>
    <property type="match status" value="3"/>
</dbReference>
<dbReference type="Pfam" id="PF00076">
    <property type="entry name" value="RRM_1"/>
    <property type="match status" value="1"/>
</dbReference>
<feature type="compositionally biased region" description="Basic and acidic residues" evidence="6">
    <location>
        <begin position="1"/>
        <end position="12"/>
    </location>
</feature>
<dbReference type="InterPro" id="IPR000504">
    <property type="entry name" value="RRM_dom"/>
</dbReference>
<evidence type="ECO:0000313" key="8">
    <source>
        <dbReference type="EMBL" id="KYO31930.1"/>
    </source>
</evidence>
<dbReference type="EMBL" id="AKHW03004011">
    <property type="protein sequence ID" value="KYO31930.1"/>
    <property type="molecule type" value="Genomic_DNA"/>
</dbReference>
<dbReference type="GO" id="GO:0006397">
    <property type="term" value="P:mRNA processing"/>
    <property type="evidence" value="ECO:0007669"/>
    <property type="project" value="UniProtKB-KW"/>
</dbReference>
<dbReference type="AlphaFoldDB" id="A0A151N564"/>
<keyword evidence="9" id="KW-1185">Reference proteome</keyword>
<accession>A0A151N564</accession>
<keyword evidence="1" id="KW-0597">Phosphoprotein</keyword>
<dbReference type="InterPro" id="IPR034424">
    <property type="entry name" value="GRSF-1_RRM2"/>
</dbReference>
<sequence length="383" mass="43015">MAGPGDCREGAELRGLGPASEDKNSQFEGEYPVLAEYESDSPKAGEEEDLFLIRAQGLPYSCTVEDVVDFFAGCQIRNGESGIHFLLNSSGRRRGDAVIELESEEDVQKALEKHHSYMGQRYVEVFEIRDEDVDAVLKRLLSVPPSVKDGVVRLRGLPYSCTEVDIEEFFAGLSIADITFVMDPRGKRKTGEAFVQFTAPEMAKQALLKHKEEIGHRYIEIFPSNRSEIQTHSGSPWRKKMTSYPVTKWTKESELVFEENELGKTQRPHTTSESEGENEPYRGVSEKPEDALESGNSYSSLHYVHLRGLPFQASAQDIINFLAPLKPVKITMEYNSSGKATGEADVHFKSHGDAVAAMVKDRSHMQHRYIELFLNSYPNKNAQ</sequence>
<evidence type="ECO:0000256" key="4">
    <source>
        <dbReference type="ARBA" id="ARBA00022884"/>
    </source>
</evidence>
<reference evidence="8 9" key="1">
    <citation type="journal article" date="2012" name="Genome Biol.">
        <title>Sequencing three crocodilian genomes to illuminate the evolution of archosaurs and amniotes.</title>
        <authorList>
            <person name="St John J.A."/>
            <person name="Braun E.L."/>
            <person name="Isberg S.R."/>
            <person name="Miles L.G."/>
            <person name="Chong A.Y."/>
            <person name="Gongora J."/>
            <person name="Dalzell P."/>
            <person name="Moran C."/>
            <person name="Bed'hom B."/>
            <person name="Abzhanov A."/>
            <person name="Burgess S.C."/>
            <person name="Cooksey A.M."/>
            <person name="Castoe T.A."/>
            <person name="Crawford N.G."/>
            <person name="Densmore L.D."/>
            <person name="Drew J.C."/>
            <person name="Edwards S.V."/>
            <person name="Faircloth B.C."/>
            <person name="Fujita M.K."/>
            <person name="Greenwold M.J."/>
            <person name="Hoffmann F.G."/>
            <person name="Howard J.M."/>
            <person name="Iguchi T."/>
            <person name="Janes D.E."/>
            <person name="Khan S.Y."/>
            <person name="Kohno S."/>
            <person name="de Koning A.J."/>
            <person name="Lance S.L."/>
            <person name="McCarthy F.M."/>
            <person name="McCormack J.E."/>
            <person name="Merchant M.E."/>
            <person name="Peterson D.G."/>
            <person name="Pollock D.D."/>
            <person name="Pourmand N."/>
            <person name="Raney B.J."/>
            <person name="Roessler K.A."/>
            <person name="Sanford J.R."/>
            <person name="Sawyer R.H."/>
            <person name="Schmidt C.J."/>
            <person name="Triplett E.W."/>
            <person name="Tuberville T.D."/>
            <person name="Venegas-Anaya M."/>
            <person name="Howard J.T."/>
            <person name="Jarvis E.D."/>
            <person name="Guillette L.J.Jr."/>
            <person name="Glenn T.C."/>
            <person name="Green R.E."/>
            <person name="Ray D.A."/>
        </authorList>
    </citation>
    <scope>NUCLEOTIDE SEQUENCE [LARGE SCALE GENOMIC DNA]</scope>
    <source>
        <strain evidence="8">KSC_2009_1</strain>
    </source>
</reference>
<dbReference type="InterPro" id="IPR035979">
    <property type="entry name" value="RBD_domain_sf"/>
</dbReference>
<keyword evidence="3" id="KW-0677">Repeat</keyword>
<dbReference type="eggNOG" id="KOG4211">
    <property type="taxonomic scope" value="Eukaryota"/>
</dbReference>
<evidence type="ECO:0000256" key="1">
    <source>
        <dbReference type="ARBA" id="ARBA00022553"/>
    </source>
</evidence>
<proteinExistence type="predicted"/>
<keyword evidence="2" id="KW-0507">mRNA processing</keyword>
<comment type="caution">
    <text evidence="8">The sequence shown here is derived from an EMBL/GenBank/DDBJ whole genome shotgun (WGS) entry which is preliminary data.</text>
</comment>
<dbReference type="InterPro" id="IPR012677">
    <property type="entry name" value="Nucleotide-bd_a/b_plait_sf"/>
</dbReference>
<evidence type="ECO:0000256" key="2">
    <source>
        <dbReference type="ARBA" id="ARBA00022664"/>
    </source>
</evidence>
<dbReference type="Gene3D" id="3.30.70.330">
    <property type="match status" value="3"/>
</dbReference>
<feature type="domain" description="RRM" evidence="7">
    <location>
        <begin position="150"/>
        <end position="226"/>
    </location>
</feature>
<dbReference type="CDD" id="cd12505">
    <property type="entry name" value="RRM2_GRSF1"/>
    <property type="match status" value="1"/>
</dbReference>
<dbReference type="SUPFAM" id="SSF54928">
    <property type="entry name" value="RNA-binding domain, RBD"/>
    <property type="match status" value="3"/>
</dbReference>